<gene>
    <name evidence="2" type="ORF">GQ55_1G378300</name>
</gene>
<dbReference type="EMBL" id="CM009749">
    <property type="protein sequence ID" value="PUZ77518.1"/>
    <property type="molecule type" value="Genomic_DNA"/>
</dbReference>
<proteinExistence type="predicted"/>
<name>A0A2T7FBS7_9POAL</name>
<organism evidence="2 3">
    <name type="scientific">Panicum hallii var. hallii</name>
    <dbReference type="NCBI Taxonomy" id="1504633"/>
    <lineage>
        <taxon>Eukaryota</taxon>
        <taxon>Viridiplantae</taxon>
        <taxon>Streptophyta</taxon>
        <taxon>Embryophyta</taxon>
        <taxon>Tracheophyta</taxon>
        <taxon>Spermatophyta</taxon>
        <taxon>Magnoliopsida</taxon>
        <taxon>Liliopsida</taxon>
        <taxon>Poales</taxon>
        <taxon>Poaceae</taxon>
        <taxon>PACMAD clade</taxon>
        <taxon>Panicoideae</taxon>
        <taxon>Panicodae</taxon>
        <taxon>Paniceae</taxon>
        <taxon>Panicinae</taxon>
        <taxon>Panicum</taxon>
        <taxon>Panicum sect. Panicum</taxon>
    </lineage>
</organism>
<dbReference type="Gramene" id="PUZ77518">
    <property type="protein sequence ID" value="PUZ77518"/>
    <property type="gene ID" value="GQ55_1G378300"/>
</dbReference>
<dbReference type="Proteomes" id="UP000244336">
    <property type="component" value="Chromosome 1"/>
</dbReference>
<evidence type="ECO:0000256" key="1">
    <source>
        <dbReference type="SAM" id="MobiDB-lite"/>
    </source>
</evidence>
<feature type="region of interest" description="Disordered" evidence="1">
    <location>
        <begin position="1"/>
        <end position="106"/>
    </location>
</feature>
<accession>A0A2T7FBS7</accession>
<protein>
    <submittedName>
        <fullName evidence="2">Uncharacterized protein</fullName>
    </submittedName>
</protein>
<evidence type="ECO:0000313" key="3">
    <source>
        <dbReference type="Proteomes" id="UP000244336"/>
    </source>
</evidence>
<reference evidence="2 3" key="1">
    <citation type="submission" date="2018-04" db="EMBL/GenBank/DDBJ databases">
        <title>WGS assembly of Panicum hallii var. hallii HAL2.</title>
        <authorList>
            <person name="Lovell J."/>
            <person name="Jenkins J."/>
            <person name="Lowry D."/>
            <person name="Mamidi S."/>
            <person name="Sreedasyam A."/>
            <person name="Weng X."/>
            <person name="Barry K."/>
            <person name="Bonette J."/>
            <person name="Campitelli B."/>
            <person name="Daum C."/>
            <person name="Gordon S."/>
            <person name="Gould B."/>
            <person name="Lipzen A."/>
            <person name="MacQueen A."/>
            <person name="Palacio-Mejia J."/>
            <person name="Plott C."/>
            <person name="Shakirov E."/>
            <person name="Shu S."/>
            <person name="Yoshinaga Y."/>
            <person name="Zane M."/>
            <person name="Rokhsar D."/>
            <person name="Grimwood J."/>
            <person name="Schmutz J."/>
            <person name="Juenger T."/>
        </authorList>
    </citation>
    <scope>NUCLEOTIDE SEQUENCE [LARGE SCALE GENOMIC DNA]</scope>
    <source>
        <strain evidence="3">cv. HAL2</strain>
    </source>
</reference>
<keyword evidence="3" id="KW-1185">Reference proteome</keyword>
<sequence length="106" mass="12189">MAITATTVPRPPPPRPFSSFPSYIKHTPEPHAPFFQFPPRSTPPLEALPHESFESRRRRSVAPLLLLDDQPPPKFPHMTTCRSRKDMSRSTKKSFNSLARKKRTLK</sequence>
<evidence type="ECO:0000313" key="2">
    <source>
        <dbReference type="EMBL" id="PUZ77518.1"/>
    </source>
</evidence>
<dbReference type="AlphaFoldDB" id="A0A2T7FBS7"/>